<dbReference type="GO" id="GO:0006526">
    <property type="term" value="P:L-arginine biosynthetic process"/>
    <property type="evidence" value="ECO:0007669"/>
    <property type="project" value="UniProtKB-UniRule"/>
</dbReference>
<dbReference type="GO" id="GO:0051287">
    <property type="term" value="F:NAD binding"/>
    <property type="evidence" value="ECO:0007669"/>
    <property type="project" value="InterPro"/>
</dbReference>
<keyword evidence="1 6" id="KW-0963">Cytoplasm</keyword>
<evidence type="ECO:0000256" key="1">
    <source>
        <dbReference type="ARBA" id="ARBA00022490"/>
    </source>
</evidence>
<keyword evidence="3 6" id="KW-0028">Amino-acid biosynthesis</keyword>
<dbReference type="InterPro" id="IPR050085">
    <property type="entry name" value="AGPR"/>
</dbReference>
<dbReference type="Proteomes" id="UP000194903">
    <property type="component" value="Unassembled WGS sequence"/>
</dbReference>
<gene>
    <name evidence="6" type="primary">argC</name>
    <name evidence="8" type="ORF">CBW42_06990</name>
</gene>
<dbReference type="HAMAP" id="MF_01110">
    <property type="entry name" value="ArgC_type2"/>
    <property type="match status" value="1"/>
</dbReference>
<dbReference type="InterPro" id="IPR000534">
    <property type="entry name" value="Semialdehyde_DH_NAD-bd"/>
</dbReference>
<dbReference type="Pfam" id="PF22698">
    <property type="entry name" value="Semialdhyde_dhC_1"/>
    <property type="match status" value="1"/>
</dbReference>
<dbReference type="CDD" id="cd23935">
    <property type="entry name" value="AGPR_2_C"/>
    <property type="match status" value="1"/>
</dbReference>
<dbReference type="SUPFAM" id="SSF51735">
    <property type="entry name" value="NAD(P)-binding Rossmann-fold domains"/>
    <property type="match status" value="1"/>
</dbReference>
<organism evidence="8 9">
    <name type="scientific">Butyricicoccus porcorum</name>
    <dbReference type="NCBI Taxonomy" id="1945634"/>
    <lineage>
        <taxon>Bacteria</taxon>
        <taxon>Bacillati</taxon>
        <taxon>Bacillota</taxon>
        <taxon>Clostridia</taxon>
        <taxon>Eubacteriales</taxon>
        <taxon>Butyricicoccaceae</taxon>
        <taxon>Butyricicoccus</taxon>
    </lineage>
</organism>
<comment type="subcellular location">
    <subcellularLocation>
        <location evidence="6">Cytoplasm</location>
    </subcellularLocation>
</comment>
<feature type="domain" description="Semialdehyde dehydrogenase NAD-binding" evidence="7">
    <location>
        <begin position="4"/>
        <end position="105"/>
    </location>
</feature>
<dbReference type="NCBIfam" id="TIGR01851">
    <property type="entry name" value="argC_other"/>
    <property type="match status" value="1"/>
</dbReference>
<dbReference type="UniPathway" id="UPA00068">
    <property type="reaction ID" value="UER00108"/>
</dbReference>
<comment type="caution">
    <text evidence="8">The sequence shown here is derived from an EMBL/GenBank/DDBJ whole genome shotgun (WGS) entry which is preliminary data.</text>
</comment>
<keyword evidence="2 6" id="KW-0055">Arginine biosynthesis</keyword>
<evidence type="ECO:0000256" key="5">
    <source>
        <dbReference type="ARBA" id="ARBA00023002"/>
    </source>
</evidence>
<evidence type="ECO:0000256" key="4">
    <source>
        <dbReference type="ARBA" id="ARBA00022857"/>
    </source>
</evidence>
<dbReference type="PANTHER" id="PTHR32338:SF10">
    <property type="entry name" value="N-ACETYL-GAMMA-GLUTAMYL-PHOSPHATE REDUCTASE, CHLOROPLASTIC-RELATED"/>
    <property type="match status" value="1"/>
</dbReference>
<evidence type="ECO:0000256" key="3">
    <source>
        <dbReference type="ARBA" id="ARBA00022605"/>
    </source>
</evidence>
<dbReference type="InterPro" id="IPR010136">
    <property type="entry name" value="AGPR_type-2"/>
</dbReference>
<evidence type="ECO:0000259" key="7">
    <source>
        <dbReference type="SMART" id="SM00859"/>
    </source>
</evidence>
<dbReference type="EC" id="1.2.1.38" evidence="6"/>
<dbReference type="GO" id="GO:0003942">
    <property type="term" value="F:N-acetyl-gamma-glutamyl-phosphate reductase activity"/>
    <property type="evidence" value="ECO:0007669"/>
    <property type="project" value="UniProtKB-UniRule"/>
</dbReference>
<dbReference type="InterPro" id="IPR036291">
    <property type="entry name" value="NAD(P)-bd_dom_sf"/>
</dbReference>
<dbReference type="GO" id="GO:0005737">
    <property type="term" value="C:cytoplasm"/>
    <property type="evidence" value="ECO:0007669"/>
    <property type="project" value="UniProtKB-SubCell"/>
</dbReference>
<dbReference type="AlphaFoldDB" id="A0A252F460"/>
<dbReference type="SUPFAM" id="SSF55347">
    <property type="entry name" value="Glyceraldehyde-3-phosphate dehydrogenase-like, C-terminal domain"/>
    <property type="match status" value="1"/>
</dbReference>
<dbReference type="Gene3D" id="3.30.360.10">
    <property type="entry name" value="Dihydrodipicolinate Reductase, domain 2"/>
    <property type="match status" value="1"/>
</dbReference>
<protein>
    <recommendedName>
        <fullName evidence="6">N-acetyl-gamma-glutamyl-phosphate reductase</fullName>
        <shortName evidence="6">AGPR</shortName>
        <ecNumber evidence="6">1.2.1.38</ecNumber>
    </recommendedName>
    <alternativeName>
        <fullName evidence="6">N-acetyl-glutamate semialdehyde dehydrogenase</fullName>
        <shortName evidence="6">NAGSA dehydrogenase</shortName>
    </alternativeName>
</protein>
<evidence type="ECO:0000313" key="8">
    <source>
        <dbReference type="EMBL" id="OUM20568.1"/>
    </source>
</evidence>
<evidence type="ECO:0000313" key="9">
    <source>
        <dbReference type="Proteomes" id="UP000194903"/>
    </source>
</evidence>
<dbReference type="InterPro" id="IPR058924">
    <property type="entry name" value="AGPR_dimerisation_dom"/>
</dbReference>
<sequence>MKPVVYIDGKEGTTGLQIFERLGSREDIELILIDEDKRKDTQERKKFINAADIVFLCLPDAAAREAVALCENPNTRFIDASTAHRTHPDWDYGFPELSAAHRAAIATSKRVANPGCHASGFISSVYPLVKLGIVPPDYPLTCSSLTGYSGGGKKLIAEYEDVNRDPRHESHRIYGLTLKHKHLPEMTHVCGLAAAPVFVPILGDFYKGMASTVMLHNRLLPGAPTAQDIHAKLADYYADQTMVNVMPFGGEEPVIYSDTMAGRDSLELIVCGHEEQTIVTALFDNLGKGASGAAVQNMNLMLGFDETTGLTK</sequence>
<dbReference type="RefSeq" id="WP_087019111.1">
    <property type="nucleotide sequence ID" value="NZ_CP178353.1"/>
</dbReference>
<dbReference type="Pfam" id="PF01118">
    <property type="entry name" value="Semialdhyde_dh"/>
    <property type="match status" value="1"/>
</dbReference>
<dbReference type="OrthoDB" id="9801289at2"/>
<dbReference type="Gene3D" id="3.40.50.720">
    <property type="entry name" value="NAD(P)-binding Rossmann-like Domain"/>
    <property type="match status" value="1"/>
</dbReference>
<comment type="similarity">
    <text evidence="6">Belongs to the NAGSA dehydrogenase family. Type 2 subfamily.</text>
</comment>
<comment type="function">
    <text evidence="6">Catalyzes the NADPH-dependent reduction of N-acetyl-5-glutamyl phosphate to yield N-acetyl-L-glutamate 5-semialdehyde.</text>
</comment>
<comment type="pathway">
    <text evidence="6">Amino-acid biosynthesis; L-arginine biosynthesis; N(2)-acetyl-L-ornithine from L-glutamate: step 3/4.</text>
</comment>
<accession>A0A252F460</accession>
<feature type="active site" evidence="6">
    <location>
        <position position="116"/>
    </location>
</feature>
<dbReference type="PANTHER" id="PTHR32338">
    <property type="entry name" value="N-ACETYL-GAMMA-GLUTAMYL-PHOSPHATE REDUCTASE, CHLOROPLASTIC-RELATED-RELATED"/>
    <property type="match status" value="1"/>
</dbReference>
<keyword evidence="9" id="KW-1185">Reference proteome</keyword>
<reference evidence="8 9" key="1">
    <citation type="submission" date="2017-05" db="EMBL/GenBank/DDBJ databases">
        <title>Butyricicoccus porcorum sp. nov. a butyrate-producing bacterium from the swine intestinal tract.</title>
        <authorList>
            <person name="Trachsel J."/>
            <person name="Humphrey S."/>
            <person name="Allen H.K."/>
        </authorList>
    </citation>
    <scope>NUCLEOTIDE SEQUENCE [LARGE SCALE GENOMIC DNA]</scope>
    <source>
        <strain evidence="8">BB10</strain>
    </source>
</reference>
<keyword evidence="4 6" id="KW-0521">NADP</keyword>
<keyword evidence="5 6" id="KW-0560">Oxidoreductase</keyword>
<evidence type="ECO:0000256" key="6">
    <source>
        <dbReference type="HAMAP-Rule" id="MF_01110"/>
    </source>
</evidence>
<evidence type="ECO:0000256" key="2">
    <source>
        <dbReference type="ARBA" id="ARBA00022571"/>
    </source>
</evidence>
<proteinExistence type="inferred from homology"/>
<dbReference type="SMART" id="SM00859">
    <property type="entry name" value="Semialdhyde_dh"/>
    <property type="match status" value="1"/>
</dbReference>
<name>A0A252F460_9FIRM</name>
<dbReference type="CDD" id="cd17896">
    <property type="entry name" value="AGPR_2_N"/>
    <property type="match status" value="1"/>
</dbReference>
<dbReference type="EMBL" id="NHOC01000005">
    <property type="protein sequence ID" value="OUM20568.1"/>
    <property type="molecule type" value="Genomic_DNA"/>
</dbReference>
<comment type="catalytic activity">
    <reaction evidence="6">
        <text>N-acetyl-L-glutamate 5-semialdehyde + phosphate + NADP(+) = N-acetyl-L-glutamyl 5-phosphate + NADPH + H(+)</text>
        <dbReference type="Rhea" id="RHEA:21588"/>
        <dbReference type="ChEBI" id="CHEBI:15378"/>
        <dbReference type="ChEBI" id="CHEBI:29123"/>
        <dbReference type="ChEBI" id="CHEBI:43474"/>
        <dbReference type="ChEBI" id="CHEBI:57783"/>
        <dbReference type="ChEBI" id="CHEBI:57936"/>
        <dbReference type="ChEBI" id="CHEBI:58349"/>
        <dbReference type="EC" id="1.2.1.38"/>
    </reaction>
</comment>